<dbReference type="Proteomes" id="UP000807769">
    <property type="component" value="Unassembled WGS sequence"/>
</dbReference>
<reference evidence="1" key="1">
    <citation type="journal article" date="2020" name="New Phytol.">
        <title>Comparative genomics reveals dynamic genome evolution in host specialist ectomycorrhizal fungi.</title>
        <authorList>
            <person name="Lofgren L.A."/>
            <person name="Nguyen N.H."/>
            <person name="Vilgalys R."/>
            <person name="Ruytinx J."/>
            <person name="Liao H.L."/>
            <person name="Branco S."/>
            <person name="Kuo A."/>
            <person name="LaButti K."/>
            <person name="Lipzen A."/>
            <person name="Andreopoulos W."/>
            <person name="Pangilinan J."/>
            <person name="Riley R."/>
            <person name="Hundley H."/>
            <person name="Na H."/>
            <person name="Barry K."/>
            <person name="Grigoriev I.V."/>
            <person name="Stajich J.E."/>
            <person name="Kennedy P.G."/>
        </authorList>
    </citation>
    <scope>NUCLEOTIDE SEQUENCE</scope>
    <source>
        <strain evidence="1">MN1</strain>
    </source>
</reference>
<dbReference type="AlphaFoldDB" id="A0A9P7EAD9"/>
<accession>A0A9P7EAD9</accession>
<gene>
    <name evidence="1" type="ORF">BJ212DRAFT_226364</name>
</gene>
<organism evidence="1 2">
    <name type="scientific">Suillus subaureus</name>
    <dbReference type="NCBI Taxonomy" id="48587"/>
    <lineage>
        <taxon>Eukaryota</taxon>
        <taxon>Fungi</taxon>
        <taxon>Dikarya</taxon>
        <taxon>Basidiomycota</taxon>
        <taxon>Agaricomycotina</taxon>
        <taxon>Agaricomycetes</taxon>
        <taxon>Agaricomycetidae</taxon>
        <taxon>Boletales</taxon>
        <taxon>Suillineae</taxon>
        <taxon>Suillaceae</taxon>
        <taxon>Suillus</taxon>
    </lineage>
</organism>
<dbReference type="EMBL" id="JABBWG010000018">
    <property type="protein sequence ID" value="KAG1815551.1"/>
    <property type="molecule type" value="Genomic_DNA"/>
</dbReference>
<comment type="caution">
    <text evidence="1">The sequence shown here is derived from an EMBL/GenBank/DDBJ whole genome shotgun (WGS) entry which is preliminary data.</text>
</comment>
<evidence type="ECO:0000313" key="2">
    <source>
        <dbReference type="Proteomes" id="UP000807769"/>
    </source>
</evidence>
<dbReference type="GeneID" id="64636707"/>
<evidence type="ECO:0000313" key="1">
    <source>
        <dbReference type="EMBL" id="KAG1815551.1"/>
    </source>
</evidence>
<keyword evidence="2" id="KW-1185">Reference proteome</keyword>
<dbReference type="RefSeq" id="XP_041192482.1">
    <property type="nucleotide sequence ID" value="XM_041342691.1"/>
</dbReference>
<proteinExistence type="predicted"/>
<name>A0A9P7EAD9_9AGAM</name>
<protein>
    <submittedName>
        <fullName evidence="1">Uncharacterized protein</fullName>
    </submittedName>
</protein>
<sequence length="209" mass="24337">MTEDYPSPMGISASTTEMKIQPKSFRYYQSPHSKKLSVIYSPIAVFCSKDRQHRCAHGPNVNSDCHRVCHYRTHFTTGRREALYWTWSPGWRRPSLSCWINTVHAGTLQCGNILFKPNSPGKFKGFWRRITLWYSLQFDDAGSFTCNRIMRWLEIRDRQRSTTSISFLSDTFNSVPDDSMDFCFLGRDRLLIASYSLKIYSIEDMSQAP</sequence>
<dbReference type="OrthoDB" id="2680732at2759"/>